<organism evidence="2 3">
    <name type="scientific">Verrucosispora sioxanthis</name>
    <dbReference type="NCBI Taxonomy" id="2499994"/>
    <lineage>
        <taxon>Bacteria</taxon>
        <taxon>Bacillati</taxon>
        <taxon>Actinomycetota</taxon>
        <taxon>Actinomycetes</taxon>
        <taxon>Micromonosporales</taxon>
        <taxon>Micromonosporaceae</taxon>
        <taxon>Micromonospora</taxon>
    </lineage>
</organism>
<dbReference type="RefSeq" id="WP_164449374.1">
    <property type="nucleotide sequence ID" value="NZ_SAIY01000010.1"/>
</dbReference>
<feature type="transmembrane region" description="Helical" evidence="1">
    <location>
        <begin position="25"/>
        <end position="48"/>
    </location>
</feature>
<dbReference type="AlphaFoldDB" id="A0A6M1LBF2"/>
<reference evidence="2 3" key="1">
    <citation type="submission" date="2020-02" db="EMBL/GenBank/DDBJ databases">
        <title>Draft Genome Sequence of Verrucosispora sp. Strain CWR15, Isolated from Gulf of Mexico Sponge.</title>
        <authorList>
            <person name="Kennedy S.J."/>
            <person name="Cella E."/>
            <person name="Azarian T."/>
            <person name="Baker B.J."/>
            <person name="Shaw L.N."/>
        </authorList>
    </citation>
    <scope>NUCLEOTIDE SEQUENCE [LARGE SCALE GENOMIC DNA]</scope>
    <source>
        <strain evidence="2 3">CWR15</strain>
    </source>
</reference>
<evidence type="ECO:0000313" key="3">
    <source>
        <dbReference type="Proteomes" id="UP000478148"/>
    </source>
</evidence>
<evidence type="ECO:0000256" key="1">
    <source>
        <dbReference type="SAM" id="Phobius"/>
    </source>
</evidence>
<gene>
    <name evidence="2" type="ORF">ENC19_24885</name>
</gene>
<dbReference type="Proteomes" id="UP000478148">
    <property type="component" value="Unassembled WGS sequence"/>
</dbReference>
<evidence type="ECO:0000313" key="2">
    <source>
        <dbReference type="EMBL" id="NGM15638.1"/>
    </source>
</evidence>
<accession>A0A6M1LBF2</accession>
<name>A0A6M1LBF2_9ACTN</name>
<keyword evidence="1" id="KW-1133">Transmembrane helix</keyword>
<keyword evidence="1" id="KW-0472">Membrane</keyword>
<sequence length="49" mass="4825">MAGGLVALLAYNAIQISLYGLLGATLAALLGGSWTVWAGIALATVSAYG</sequence>
<proteinExistence type="predicted"/>
<keyword evidence="1" id="KW-0812">Transmembrane</keyword>
<comment type="caution">
    <text evidence="2">The sequence shown here is derived from an EMBL/GenBank/DDBJ whole genome shotgun (WGS) entry which is preliminary data.</text>
</comment>
<keyword evidence="3" id="KW-1185">Reference proteome</keyword>
<protein>
    <submittedName>
        <fullName evidence="2">Uncharacterized protein</fullName>
    </submittedName>
</protein>
<dbReference type="EMBL" id="SAIY01000010">
    <property type="protein sequence ID" value="NGM15638.1"/>
    <property type="molecule type" value="Genomic_DNA"/>
</dbReference>